<organism evidence="3 4">
    <name type="scientific">Acinetobacter guerrae</name>
    <dbReference type="NCBI Taxonomy" id="1843371"/>
    <lineage>
        <taxon>Bacteria</taxon>
        <taxon>Pseudomonadati</taxon>
        <taxon>Pseudomonadota</taxon>
        <taxon>Gammaproteobacteria</taxon>
        <taxon>Moraxellales</taxon>
        <taxon>Moraxellaceae</taxon>
        <taxon>Acinetobacter</taxon>
    </lineage>
</organism>
<accession>A0A3A8EKN1</accession>
<dbReference type="PANTHER" id="PTHR37938">
    <property type="entry name" value="BLL0215 PROTEIN"/>
    <property type="match status" value="1"/>
</dbReference>
<proteinExistence type="predicted"/>
<reference evidence="3 4" key="1">
    <citation type="submission" date="2018-09" db="EMBL/GenBank/DDBJ databases">
        <title>The draft genome of Acinetobacter spp. strains.</title>
        <authorList>
            <person name="Qin J."/>
            <person name="Feng Y."/>
            <person name="Zong Z."/>
        </authorList>
    </citation>
    <scope>NUCLEOTIDE SEQUENCE [LARGE SCALE GENOMIC DNA]</scope>
    <source>
        <strain evidence="3 4">WCHAc060096</strain>
    </source>
</reference>
<dbReference type="Proteomes" id="UP000269001">
    <property type="component" value="Unassembled WGS sequence"/>
</dbReference>
<keyword evidence="4" id="KW-1185">Reference proteome</keyword>
<name>A0A3A8EKN1_9GAMM</name>
<dbReference type="PANTHER" id="PTHR37938:SF1">
    <property type="entry name" value="BLL0215 PROTEIN"/>
    <property type="match status" value="1"/>
</dbReference>
<dbReference type="Pfam" id="PF03703">
    <property type="entry name" value="bPH_2"/>
    <property type="match status" value="1"/>
</dbReference>
<gene>
    <name evidence="3" type="ORF">D7V21_04010</name>
</gene>
<keyword evidence="1" id="KW-0472">Membrane</keyword>
<dbReference type="AlphaFoldDB" id="A0A3A8EKN1"/>
<dbReference type="InterPro" id="IPR005182">
    <property type="entry name" value="YdbS-like_PH"/>
</dbReference>
<evidence type="ECO:0000313" key="4">
    <source>
        <dbReference type="Proteomes" id="UP000269001"/>
    </source>
</evidence>
<comment type="caution">
    <text evidence="3">The sequence shown here is derived from an EMBL/GenBank/DDBJ whole genome shotgun (WGS) entry which is preliminary data.</text>
</comment>
<dbReference type="RefSeq" id="WP_120369247.1">
    <property type="nucleotide sequence ID" value="NZ_RAXU01000003.1"/>
</dbReference>
<evidence type="ECO:0000259" key="2">
    <source>
        <dbReference type="Pfam" id="PF03703"/>
    </source>
</evidence>
<evidence type="ECO:0000313" key="3">
    <source>
        <dbReference type="EMBL" id="RKG35477.1"/>
    </source>
</evidence>
<sequence>MKVYRETIIWIGHPSQFSNLGYFLICLTFSFLILPIAFLFWRWLETRCTIYKVTNQRVIISNGIFNKTTDQLEIYRIRDYRQEQPFLLRIFGLSNIVLISNDRTNKVVELVAIRQGEKMISEIRHHVENLRSTKSRII</sequence>
<dbReference type="EMBL" id="RAXU01000003">
    <property type="protein sequence ID" value="RKG35477.1"/>
    <property type="molecule type" value="Genomic_DNA"/>
</dbReference>
<feature type="domain" description="YdbS-like PH" evidence="2">
    <location>
        <begin position="47"/>
        <end position="118"/>
    </location>
</feature>
<evidence type="ECO:0000256" key="1">
    <source>
        <dbReference type="SAM" id="Phobius"/>
    </source>
</evidence>
<keyword evidence="1" id="KW-0812">Transmembrane</keyword>
<keyword evidence="1" id="KW-1133">Transmembrane helix</keyword>
<protein>
    <submittedName>
        <fullName evidence="3">PH domain-containing protein</fullName>
    </submittedName>
</protein>
<feature type="transmembrane region" description="Helical" evidence="1">
    <location>
        <begin position="20"/>
        <end position="41"/>
    </location>
</feature>